<feature type="transmembrane region" description="Helical" evidence="4">
    <location>
        <begin position="343"/>
        <end position="361"/>
    </location>
</feature>
<gene>
    <name evidence="6" type="ORF">ED312_17035</name>
</gene>
<evidence type="ECO:0000256" key="3">
    <source>
        <dbReference type="ARBA" id="ARBA00023136"/>
    </source>
</evidence>
<keyword evidence="1 4" id="KW-0812">Transmembrane</keyword>
<dbReference type="Pfam" id="PF07690">
    <property type="entry name" value="MFS_1"/>
    <property type="match status" value="1"/>
</dbReference>
<evidence type="ECO:0000313" key="7">
    <source>
        <dbReference type="Proteomes" id="UP000267469"/>
    </source>
</evidence>
<feature type="transmembrane region" description="Helical" evidence="4">
    <location>
        <begin position="247"/>
        <end position="267"/>
    </location>
</feature>
<feature type="transmembrane region" description="Helical" evidence="4">
    <location>
        <begin position="169"/>
        <end position="188"/>
    </location>
</feature>
<dbReference type="Gene3D" id="1.20.1250.20">
    <property type="entry name" value="MFS general substrate transporter like domains"/>
    <property type="match status" value="1"/>
</dbReference>
<dbReference type="AlphaFoldDB" id="A0A3N0E3U2"/>
<proteinExistence type="predicted"/>
<sequence>MKKELKTRNNLSSTHIVLLATACGLAVANVYYAQPLLDLMGETFHIDHAEVGIIVTISQIGYGIGLLLLVPLGDLINGRKLIIFQFLLLGLFLLITGLATSAFMLLAGMFLVGLMAVVTQSLVAYAANMTDNLTRGRVVGIVTGGVVTGLLLARTVAGVLTELAGWRSVYLISAMIVMVMSIILFRTLPDPGKPKSSLNYPQLLGSVFVLFCKHPLFLIRSLMAMLIFAAGQVLWTPMVLPLSQPPFSFSHTAIGMFGLAGVTGALGAAKAGSLSDRGYARWACGMALVLMFISWLPTVLMFHSLWLLILGIIIFDMGLQAVHVINQSLILKIDPEARSRITGGYMIFYSIGSATGSIASTMTFARWGWNGVCVLGAAIGMSVFLLWWRSEQSGLIKK</sequence>
<dbReference type="GO" id="GO:0022857">
    <property type="term" value="F:transmembrane transporter activity"/>
    <property type="evidence" value="ECO:0007669"/>
    <property type="project" value="InterPro"/>
</dbReference>
<evidence type="ECO:0000256" key="4">
    <source>
        <dbReference type="SAM" id="Phobius"/>
    </source>
</evidence>
<dbReference type="InterPro" id="IPR011701">
    <property type="entry name" value="MFS"/>
</dbReference>
<organism evidence="6 7">
    <name type="scientific">Sinomicrobium pectinilyticum</name>
    <dbReference type="NCBI Taxonomy" id="1084421"/>
    <lineage>
        <taxon>Bacteria</taxon>
        <taxon>Pseudomonadati</taxon>
        <taxon>Bacteroidota</taxon>
        <taxon>Flavobacteriia</taxon>
        <taxon>Flavobacteriales</taxon>
        <taxon>Flavobacteriaceae</taxon>
        <taxon>Sinomicrobium</taxon>
    </lineage>
</organism>
<keyword evidence="7" id="KW-1185">Reference proteome</keyword>
<dbReference type="PANTHER" id="PTHR42910">
    <property type="entry name" value="TRANSPORTER SCO4007-RELATED"/>
    <property type="match status" value="1"/>
</dbReference>
<dbReference type="Proteomes" id="UP000267469">
    <property type="component" value="Unassembled WGS sequence"/>
</dbReference>
<dbReference type="OrthoDB" id="9815356at2"/>
<reference evidence="6 7" key="1">
    <citation type="submission" date="2018-10" db="EMBL/GenBank/DDBJ databases">
        <title>Sinomicrobium pectinilyticum sp. nov., a pectinase-producing bacterium isolated from alkaline and saline soil, and emended description of the genus Sinomicrobium.</title>
        <authorList>
            <person name="Cheng B."/>
            <person name="Li C."/>
            <person name="Lai Q."/>
            <person name="Du M."/>
            <person name="Shao Z."/>
            <person name="Xu P."/>
            <person name="Yang C."/>
        </authorList>
    </citation>
    <scope>NUCLEOTIDE SEQUENCE [LARGE SCALE GENOMIC DNA]</scope>
    <source>
        <strain evidence="6 7">5DNS001</strain>
    </source>
</reference>
<protein>
    <submittedName>
        <fullName evidence="6">MFS transporter</fullName>
    </submittedName>
</protein>
<feature type="transmembrane region" description="Helical" evidence="4">
    <location>
        <begin position="51"/>
        <end position="69"/>
    </location>
</feature>
<dbReference type="PROSITE" id="PS51257">
    <property type="entry name" value="PROKAR_LIPOPROTEIN"/>
    <property type="match status" value="1"/>
</dbReference>
<feature type="transmembrane region" description="Helical" evidence="4">
    <location>
        <begin position="217"/>
        <end position="235"/>
    </location>
</feature>
<dbReference type="PROSITE" id="PS50850">
    <property type="entry name" value="MFS"/>
    <property type="match status" value="1"/>
</dbReference>
<dbReference type="RefSeq" id="WP_123217233.1">
    <property type="nucleotide sequence ID" value="NZ_RJTM01000112.1"/>
</dbReference>
<feature type="transmembrane region" description="Helical" evidence="4">
    <location>
        <begin position="81"/>
        <end position="99"/>
    </location>
</feature>
<name>A0A3N0E3U2_SINP1</name>
<keyword evidence="2 4" id="KW-1133">Transmembrane helix</keyword>
<dbReference type="CDD" id="cd17324">
    <property type="entry name" value="MFS_NepI_like"/>
    <property type="match status" value="1"/>
</dbReference>
<feature type="transmembrane region" description="Helical" evidence="4">
    <location>
        <begin position="367"/>
        <end position="388"/>
    </location>
</feature>
<keyword evidence="3 4" id="KW-0472">Membrane</keyword>
<dbReference type="InterPro" id="IPR036259">
    <property type="entry name" value="MFS_trans_sf"/>
</dbReference>
<feature type="transmembrane region" description="Helical" evidence="4">
    <location>
        <begin position="105"/>
        <end position="126"/>
    </location>
</feature>
<feature type="transmembrane region" description="Helical" evidence="4">
    <location>
        <begin position="138"/>
        <end position="157"/>
    </location>
</feature>
<evidence type="ECO:0000256" key="1">
    <source>
        <dbReference type="ARBA" id="ARBA00022692"/>
    </source>
</evidence>
<dbReference type="InterPro" id="IPR020846">
    <property type="entry name" value="MFS_dom"/>
</dbReference>
<dbReference type="EMBL" id="RJTM01000112">
    <property type="protein sequence ID" value="RNL82501.1"/>
    <property type="molecule type" value="Genomic_DNA"/>
</dbReference>
<evidence type="ECO:0000256" key="2">
    <source>
        <dbReference type="ARBA" id="ARBA00022989"/>
    </source>
</evidence>
<evidence type="ECO:0000313" key="6">
    <source>
        <dbReference type="EMBL" id="RNL82501.1"/>
    </source>
</evidence>
<feature type="domain" description="Major facilitator superfamily (MFS) profile" evidence="5">
    <location>
        <begin position="15"/>
        <end position="394"/>
    </location>
</feature>
<evidence type="ECO:0000259" key="5">
    <source>
        <dbReference type="PROSITE" id="PS50850"/>
    </source>
</evidence>
<dbReference type="SUPFAM" id="SSF103473">
    <property type="entry name" value="MFS general substrate transporter"/>
    <property type="match status" value="1"/>
</dbReference>
<feature type="transmembrane region" description="Helical" evidence="4">
    <location>
        <begin position="12"/>
        <end position="31"/>
    </location>
</feature>
<accession>A0A3N0E3U2</accession>
<comment type="caution">
    <text evidence="6">The sequence shown here is derived from an EMBL/GenBank/DDBJ whole genome shotgun (WGS) entry which is preliminary data.</text>
</comment>
<dbReference type="PANTHER" id="PTHR42910:SF1">
    <property type="entry name" value="MAJOR FACILITATOR SUPERFAMILY (MFS) PROFILE DOMAIN-CONTAINING PROTEIN"/>
    <property type="match status" value="1"/>
</dbReference>